<dbReference type="Pfam" id="PF00359">
    <property type="entry name" value="PTS_EIIA_2"/>
    <property type="match status" value="1"/>
</dbReference>
<dbReference type="PROSITE" id="PS51094">
    <property type="entry name" value="PTS_EIIA_TYPE_2"/>
    <property type="match status" value="1"/>
</dbReference>
<dbReference type="NCBIfam" id="TIGR01764">
    <property type="entry name" value="excise"/>
    <property type="match status" value="1"/>
</dbReference>
<sequence length="238" mass="26527">MASKDLDIEQLAAYLHLIPQQVQRMADRGKLPGRKLGGAWKFSEAEVHSWLEERIGASDNEELTQVQKVVDRWSNDKKEVISLHQLLHPEAIETPLAARTRSSVVRRMSALAERTGYLWDAAQMVDAVLAREELHPTALDNGVALLHPRRPQSSILAEPLLALGVSSQPLPFGNQSGHLTDVFFLICSTDDHVHLQVLAKLSRLLSGTGFLEELRRCDSAAEAHQLLKQHEEAMDDAE</sequence>
<dbReference type="InterPro" id="IPR009061">
    <property type="entry name" value="DNA-bd_dom_put_sf"/>
</dbReference>
<proteinExistence type="predicted"/>
<dbReference type="InterPro" id="IPR051541">
    <property type="entry name" value="PTS_SugarTrans_NitroReg"/>
</dbReference>
<gene>
    <name evidence="2" type="primary">manP</name>
    <name evidence="2" type="ORF">Q31a_54260</name>
</gene>
<dbReference type="RefSeq" id="WP_145083818.1">
    <property type="nucleotide sequence ID" value="NZ_CP036298.1"/>
</dbReference>
<dbReference type="SUPFAM" id="SSF46955">
    <property type="entry name" value="Putative DNA-binding domain"/>
    <property type="match status" value="1"/>
</dbReference>
<dbReference type="InterPro" id="IPR010093">
    <property type="entry name" value="SinI_DNA-bd"/>
</dbReference>
<dbReference type="InterPro" id="IPR016152">
    <property type="entry name" value="PTrfase/Anion_transptr"/>
</dbReference>
<dbReference type="InterPro" id="IPR002178">
    <property type="entry name" value="PTS_EIIA_type-2_dom"/>
</dbReference>
<reference evidence="2 3" key="1">
    <citation type="submission" date="2019-02" db="EMBL/GenBank/DDBJ databases">
        <title>Deep-cultivation of Planctomycetes and their phenomic and genomic characterization uncovers novel biology.</title>
        <authorList>
            <person name="Wiegand S."/>
            <person name="Jogler M."/>
            <person name="Boedeker C."/>
            <person name="Pinto D."/>
            <person name="Vollmers J."/>
            <person name="Rivas-Marin E."/>
            <person name="Kohn T."/>
            <person name="Peeters S.H."/>
            <person name="Heuer A."/>
            <person name="Rast P."/>
            <person name="Oberbeckmann S."/>
            <person name="Bunk B."/>
            <person name="Jeske O."/>
            <person name="Meyerdierks A."/>
            <person name="Storesund J.E."/>
            <person name="Kallscheuer N."/>
            <person name="Luecker S."/>
            <person name="Lage O.M."/>
            <person name="Pohl T."/>
            <person name="Merkel B.J."/>
            <person name="Hornburger P."/>
            <person name="Mueller R.-W."/>
            <person name="Bruemmer F."/>
            <person name="Labrenz M."/>
            <person name="Spormann A.M."/>
            <person name="Op den Camp H."/>
            <person name="Overmann J."/>
            <person name="Amann R."/>
            <person name="Jetten M.S.M."/>
            <person name="Mascher T."/>
            <person name="Medema M.H."/>
            <person name="Devos D.P."/>
            <person name="Kaster A.-K."/>
            <person name="Ovreas L."/>
            <person name="Rohde M."/>
            <person name="Galperin M.Y."/>
            <person name="Jogler C."/>
        </authorList>
    </citation>
    <scope>NUCLEOTIDE SEQUENCE [LARGE SCALE GENOMIC DNA]</scope>
    <source>
        <strain evidence="2 3">Q31a</strain>
    </source>
</reference>
<dbReference type="GO" id="GO:0030295">
    <property type="term" value="F:protein kinase activator activity"/>
    <property type="evidence" value="ECO:0007669"/>
    <property type="project" value="TreeGrafter"/>
</dbReference>
<dbReference type="OrthoDB" id="289331at2"/>
<dbReference type="Gene3D" id="3.40.930.10">
    <property type="entry name" value="Mannitol-specific EII, Chain A"/>
    <property type="match status" value="1"/>
</dbReference>
<dbReference type="GO" id="GO:0003677">
    <property type="term" value="F:DNA binding"/>
    <property type="evidence" value="ECO:0007669"/>
    <property type="project" value="InterPro"/>
</dbReference>
<keyword evidence="3" id="KW-1185">Reference proteome</keyword>
<dbReference type="Pfam" id="PF12728">
    <property type="entry name" value="HTH_17"/>
    <property type="match status" value="1"/>
</dbReference>
<feature type="domain" description="PTS EIIA type-2" evidence="1">
    <location>
        <begin position="85"/>
        <end position="230"/>
    </location>
</feature>
<name>A0A518GEL9_9BACT</name>
<accession>A0A518GEL9</accession>
<dbReference type="Proteomes" id="UP000318017">
    <property type="component" value="Chromosome"/>
</dbReference>
<evidence type="ECO:0000259" key="1">
    <source>
        <dbReference type="PROSITE" id="PS51094"/>
    </source>
</evidence>
<protein>
    <submittedName>
        <fullName evidence="2">PTS system mannose-specific EIIBCA component</fullName>
    </submittedName>
</protein>
<dbReference type="SUPFAM" id="SSF55804">
    <property type="entry name" value="Phoshotransferase/anion transport protein"/>
    <property type="match status" value="1"/>
</dbReference>
<organism evidence="2 3">
    <name type="scientific">Aureliella helgolandensis</name>
    <dbReference type="NCBI Taxonomy" id="2527968"/>
    <lineage>
        <taxon>Bacteria</taxon>
        <taxon>Pseudomonadati</taxon>
        <taxon>Planctomycetota</taxon>
        <taxon>Planctomycetia</taxon>
        <taxon>Pirellulales</taxon>
        <taxon>Pirellulaceae</taxon>
        <taxon>Aureliella</taxon>
    </lineage>
</organism>
<dbReference type="PANTHER" id="PTHR47738">
    <property type="entry name" value="PTS SYSTEM FRUCTOSE-LIKE EIIA COMPONENT-RELATED"/>
    <property type="match status" value="1"/>
</dbReference>
<dbReference type="EMBL" id="CP036298">
    <property type="protein sequence ID" value="QDV27045.1"/>
    <property type="molecule type" value="Genomic_DNA"/>
</dbReference>
<dbReference type="PANTHER" id="PTHR47738:SF1">
    <property type="entry name" value="NITROGEN REGULATORY PROTEIN"/>
    <property type="match status" value="1"/>
</dbReference>
<evidence type="ECO:0000313" key="2">
    <source>
        <dbReference type="EMBL" id="QDV27045.1"/>
    </source>
</evidence>
<dbReference type="KEGG" id="ahel:Q31a_54260"/>
<evidence type="ECO:0000313" key="3">
    <source>
        <dbReference type="Proteomes" id="UP000318017"/>
    </source>
</evidence>
<dbReference type="InterPro" id="IPR041657">
    <property type="entry name" value="HTH_17"/>
</dbReference>
<dbReference type="AlphaFoldDB" id="A0A518GEL9"/>